<organism evidence="1 2">
    <name type="scientific">Pukyongia salina</name>
    <dbReference type="NCBI Taxonomy" id="2094025"/>
    <lineage>
        <taxon>Bacteria</taxon>
        <taxon>Pseudomonadati</taxon>
        <taxon>Bacteroidota</taxon>
        <taxon>Flavobacteriia</taxon>
        <taxon>Flavobacteriales</taxon>
        <taxon>Flavobacteriaceae</taxon>
        <taxon>Pukyongia</taxon>
    </lineage>
</organism>
<accession>A0A2S0HTZ8</accession>
<sequence>MYEKVMHIIFLLCVSCSSDDEPCNCHRVVEIYEDFELIETVEYEPGTCDQEQWAIYNAINMNDQSPNFGDGNISYFKCDDGTEIRD</sequence>
<protein>
    <submittedName>
        <fullName evidence="1">Uncharacterized protein</fullName>
    </submittedName>
</protein>
<dbReference type="KEGG" id="aue:C5O00_02680"/>
<gene>
    <name evidence="1" type="ORF">C5O00_02680</name>
</gene>
<dbReference type="EMBL" id="CP027062">
    <property type="protein sequence ID" value="AVI50132.1"/>
    <property type="molecule type" value="Genomic_DNA"/>
</dbReference>
<evidence type="ECO:0000313" key="1">
    <source>
        <dbReference type="EMBL" id="AVI50132.1"/>
    </source>
</evidence>
<evidence type="ECO:0000313" key="2">
    <source>
        <dbReference type="Proteomes" id="UP000238442"/>
    </source>
</evidence>
<dbReference type="Proteomes" id="UP000238442">
    <property type="component" value="Chromosome"/>
</dbReference>
<dbReference type="RefSeq" id="WP_105214718.1">
    <property type="nucleotide sequence ID" value="NZ_CP027062.1"/>
</dbReference>
<name>A0A2S0HTZ8_9FLAO</name>
<reference evidence="1 2" key="1">
    <citation type="submission" date="2018-02" db="EMBL/GenBank/DDBJ databases">
        <title>Genomic analysis of the strain RR4-38 isolated from a seawater recirculating aquaculture system.</title>
        <authorList>
            <person name="Kim Y.-S."/>
            <person name="Jang Y.H."/>
            <person name="Kim K.-H."/>
        </authorList>
    </citation>
    <scope>NUCLEOTIDE SEQUENCE [LARGE SCALE GENOMIC DNA]</scope>
    <source>
        <strain evidence="1 2">RR4-38</strain>
    </source>
</reference>
<keyword evidence="2" id="KW-1185">Reference proteome</keyword>
<dbReference type="AlphaFoldDB" id="A0A2S0HTZ8"/>
<proteinExistence type="predicted"/>